<proteinExistence type="predicted"/>
<name>A0A9K3JWL6_HELAN</name>
<evidence type="ECO:0000313" key="2">
    <source>
        <dbReference type="Proteomes" id="UP000215914"/>
    </source>
</evidence>
<dbReference type="PANTHER" id="PTHR31587">
    <property type="entry name" value="TRANSMEMBRANE PROTEIN (DUF2215)"/>
    <property type="match status" value="1"/>
</dbReference>
<reference evidence="1" key="1">
    <citation type="journal article" date="2017" name="Nature">
        <title>The sunflower genome provides insights into oil metabolism, flowering and Asterid evolution.</title>
        <authorList>
            <person name="Badouin H."/>
            <person name="Gouzy J."/>
            <person name="Grassa C.J."/>
            <person name="Murat F."/>
            <person name="Staton S.E."/>
            <person name="Cottret L."/>
            <person name="Lelandais-Briere C."/>
            <person name="Owens G.L."/>
            <person name="Carrere S."/>
            <person name="Mayjonade B."/>
            <person name="Legrand L."/>
            <person name="Gill N."/>
            <person name="Kane N.C."/>
            <person name="Bowers J.E."/>
            <person name="Hubner S."/>
            <person name="Bellec A."/>
            <person name="Berard A."/>
            <person name="Berges H."/>
            <person name="Blanchet N."/>
            <person name="Boniface M.C."/>
            <person name="Brunel D."/>
            <person name="Catrice O."/>
            <person name="Chaidir N."/>
            <person name="Claudel C."/>
            <person name="Donnadieu C."/>
            <person name="Faraut T."/>
            <person name="Fievet G."/>
            <person name="Helmstetter N."/>
            <person name="King M."/>
            <person name="Knapp S.J."/>
            <person name="Lai Z."/>
            <person name="Le Paslier M.C."/>
            <person name="Lippi Y."/>
            <person name="Lorenzon L."/>
            <person name="Mandel J.R."/>
            <person name="Marage G."/>
            <person name="Marchand G."/>
            <person name="Marquand E."/>
            <person name="Bret-Mestries E."/>
            <person name="Morien E."/>
            <person name="Nambeesan S."/>
            <person name="Nguyen T."/>
            <person name="Pegot-Espagnet P."/>
            <person name="Pouilly N."/>
            <person name="Raftis F."/>
            <person name="Sallet E."/>
            <person name="Schiex T."/>
            <person name="Thomas J."/>
            <person name="Vandecasteele C."/>
            <person name="Vares D."/>
            <person name="Vear F."/>
            <person name="Vautrin S."/>
            <person name="Crespi M."/>
            <person name="Mangin B."/>
            <person name="Burke J.M."/>
            <person name="Salse J."/>
            <person name="Munos S."/>
            <person name="Vincourt P."/>
            <person name="Rieseberg L.H."/>
            <person name="Langlade N.B."/>
        </authorList>
    </citation>
    <scope>NUCLEOTIDE SEQUENCE</scope>
    <source>
        <tissue evidence="1">Leaves</tissue>
    </source>
</reference>
<gene>
    <name evidence="1" type="ORF">HanXRQr2_Chr01g0026671</name>
</gene>
<reference evidence="1" key="2">
    <citation type="submission" date="2020-06" db="EMBL/GenBank/DDBJ databases">
        <title>Helianthus annuus Genome sequencing and assembly Release 2.</title>
        <authorList>
            <person name="Gouzy J."/>
            <person name="Langlade N."/>
            <person name="Munos S."/>
        </authorList>
    </citation>
    <scope>NUCLEOTIDE SEQUENCE</scope>
    <source>
        <tissue evidence="1">Leaves</tissue>
    </source>
</reference>
<protein>
    <submittedName>
        <fullName evidence="1">Uncharacterized protein</fullName>
    </submittedName>
</protein>
<dbReference type="Proteomes" id="UP000215914">
    <property type="component" value="Unassembled WGS sequence"/>
</dbReference>
<dbReference type="AlphaFoldDB" id="A0A9K3JWL6"/>
<dbReference type="EMBL" id="MNCJ02000316">
    <property type="protein sequence ID" value="KAF5822451.1"/>
    <property type="molecule type" value="Genomic_DNA"/>
</dbReference>
<accession>A0A9K3JWL6</accession>
<dbReference type="Gramene" id="mRNA:HanXRQr2_Chr01g0026671">
    <property type="protein sequence ID" value="mRNA:HanXRQr2_Chr01g0026671"/>
    <property type="gene ID" value="HanXRQr2_Chr01g0026671"/>
</dbReference>
<sequence length="221" mass="25188">MANPKIDLTPSPLHGTFQYCGRVSVNALPTPKVESYGKTYQVTVVPSKSIPHGRHSMIQICFHRNDSLGLCQCDKDDWMAIQKGSWSSFMPPHEKRIVDVKFAAGISHFVTVALDEVSPAHGWRHGLLAGYIALSFIAVSKYMFAQDGAVHSVKRVMCVLALTCLFKASDMVTWLYWHFFAYGSSRFLFSHLLHDYFYHVSFFQPNWIYIYMNTQGRDSVH</sequence>
<organism evidence="1 2">
    <name type="scientific">Helianthus annuus</name>
    <name type="common">Common sunflower</name>
    <dbReference type="NCBI Taxonomy" id="4232"/>
    <lineage>
        <taxon>Eukaryota</taxon>
        <taxon>Viridiplantae</taxon>
        <taxon>Streptophyta</taxon>
        <taxon>Embryophyta</taxon>
        <taxon>Tracheophyta</taxon>
        <taxon>Spermatophyta</taxon>
        <taxon>Magnoliopsida</taxon>
        <taxon>eudicotyledons</taxon>
        <taxon>Gunneridae</taxon>
        <taxon>Pentapetalae</taxon>
        <taxon>asterids</taxon>
        <taxon>campanulids</taxon>
        <taxon>Asterales</taxon>
        <taxon>Asteraceae</taxon>
        <taxon>Asteroideae</taxon>
        <taxon>Heliantheae alliance</taxon>
        <taxon>Heliantheae</taxon>
        <taxon>Helianthus</taxon>
    </lineage>
</organism>
<comment type="caution">
    <text evidence="1">The sequence shown here is derived from an EMBL/GenBank/DDBJ whole genome shotgun (WGS) entry which is preliminary data.</text>
</comment>
<keyword evidence="2" id="KW-1185">Reference proteome</keyword>
<evidence type="ECO:0000313" key="1">
    <source>
        <dbReference type="EMBL" id="KAF5822451.1"/>
    </source>
</evidence>
<dbReference type="PANTHER" id="PTHR31587:SF3">
    <property type="entry name" value="EXPRESSED PROTEIN"/>
    <property type="match status" value="1"/>
</dbReference>